<name>A0A2A4ELT2_9BURK</name>
<comment type="caution">
    <text evidence="2">The sequence shown here is derived from an EMBL/GenBank/DDBJ whole genome shotgun (WGS) entry which is preliminary data.</text>
</comment>
<dbReference type="RefSeq" id="WP_096723418.1">
    <property type="nucleotide sequence ID" value="NZ_MTZV01000006.1"/>
</dbReference>
<dbReference type="EMBL" id="MTZV01000006">
    <property type="protein sequence ID" value="PCE21991.1"/>
    <property type="molecule type" value="Genomic_DNA"/>
</dbReference>
<organism evidence="2 3">
    <name type="scientific">Paraburkholderia acidicola</name>
    <dbReference type="NCBI Taxonomy" id="1912599"/>
    <lineage>
        <taxon>Bacteria</taxon>
        <taxon>Pseudomonadati</taxon>
        <taxon>Pseudomonadota</taxon>
        <taxon>Betaproteobacteria</taxon>
        <taxon>Burkholderiales</taxon>
        <taxon>Burkholderiaceae</taxon>
        <taxon>Paraburkholderia</taxon>
    </lineage>
</organism>
<gene>
    <name evidence="2" type="ORF">BWP39_20175</name>
</gene>
<evidence type="ECO:0000313" key="2">
    <source>
        <dbReference type="EMBL" id="PCE21991.1"/>
    </source>
</evidence>
<protein>
    <submittedName>
        <fullName evidence="2">Uncharacterized protein</fullName>
    </submittedName>
</protein>
<evidence type="ECO:0000313" key="3">
    <source>
        <dbReference type="Proteomes" id="UP000218022"/>
    </source>
</evidence>
<dbReference type="AlphaFoldDB" id="A0A2A4ELT2"/>
<proteinExistence type="predicted"/>
<feature type="region of interest" description="Disordered" evidence="1">
    <location>
        <begin position="1"/>
        <end position="65"/>
    </location>
</feature>
<accession>A0A2A4ELT2</accession>
<reference evidence="2 3" key="1">
    <citation type="submission" date="2017-01" db="EMBL/GenBank/DDBJ databases">
        <title>Whole-Genome Shotgun Sequencing of Two beta-Proteobacterial Species in Search of the Bulgecin Biosynthetic Cluster.</title>
        <authorList>
            <person name="Horsman M.E."/>
            <person name="Marous D.R."/>
            <person name="Li R."/>
            <person name="Oliver R.A."/>
            <person name="Byun B."/>
            <person name="Emrich S.J."/>
            <person name="Boggess B."/>
            <person name="Townsend C.A."/>
            <person name="Mobashery S."/>
        </authorList>
    </citation>
    <scope>NUCLEOTIDE SEQUENCE [LARGE SCALE GENOMIC DNA]</scope>
    <source>
        <strain evidence="2 3">ATCC 31363</strain>
    </source>
</reference>
<dbReference type="Proteomes" id="UP000218022">
    <property type="component" value="Unassembled WGS sequence"/>
</dbReference>
<evidence type="ECO:0000256" key="1">
    <source>
        <dbReference type="SAM" id="MobiDB-lite"/>
    </source>
</evidence>
<sequence length="82" mass="8201">MNLGSISHAGGQLLKKTGEHSDGLEGVSHATETAKNLKEIIGPIQAGGGGSETDTKGASQSPEGESIKQLLAQALSTMAGKS</sequence>